<organism evidence="1 2">
    <name type="scientific">Trifolium medium</name>
    <dbReference type="NCBI Taxonomy" id="97028"/>
    <lineage>
        <taxon>Eukaryota</taxon>
        <taxon>Viridiplantae</taxon>
        <taxon>Streptophyta</taxon>
        <taxon>Embryophyta</taxon>
        <taxon>Tracheophyta</taxon>
        <taxon>Spermatophyta</taxon>
        <taxon>Magnoliopsida</taxon>
        <taxon>eudicotyledons</taxon>
        <taxon>Gunneridae</taxon>
        <taxon>Pentapetalae</taxon>
        <taxon>rosids</taxon>
        <taxon>fabids</taxon>
        <taxon>Fabales</taxon>
        <taxon>Fabaceae</taxon>
        <taxon>Papilionoideae</taxon>
        <taxon>50 kb inversion clade</taxon>
        <taxon>NPAAA clade</taxon>
        <taxon>Hologalegina</taxon>
        <taxon>IRL clade</taxon>
        <taxon>Trifolieae</taxon>
        <taxon>Trifolium</taxon>
    </lineage>
</organism>
<evidence type="ECO:0000313" key="1">
    <source>
        <dbReference type="EMBL" id="MCI51305.1"/>
    </source>
</evidence>
<protein>
    <submittedName>
        <fullName evidence="1">Uncharacterized protein</fullName>
    </submittedName>
</protein>
<dbReference type="EMBL" id="LXQA010429899">
    <property type="protein sequence ID" value="MCI51305.1"/>
    <property type="molecule type" value="Genomic_DNA"/>
</dbReference>
<comment type="caution">
    <text evidence="1">The sequence shown here is derived from an EMBL/GenBank/DDBJ whole genome shotgun (WGS) entry which is preliminary data.</text>
</comment>
<name>A0A392STB9_9FABA</name>
<accession>A0A392STB9</accession>
<dbReference type="Proteomes" id="UP000265520">
    <property type="component" value="Unassembled WGS sequence"/>
</dbReference>
<keyword evidence="2" id="KW-1185">Reference proteome</keyword>
<proteinExistence type="predicted"/>
<sequence length="90" mass="10101">MKPTHNQQHIRLRGMNAVVGAATTKVESDAAGNSDMEKHHHDHRQLPPAELVAGVVRMAKPIVAPPHLWSYISSIVIWINWEEERGVGFF</sequence>
<dbReference type="AlphaFoldDB" id="A0A392STB9"/>
<evidence type="ECO:0000313" key="2">
    <source>
        <dbReference type="Proteomes" id="UP000265520"/>
    </source>
</evidence>
<reference evidence="1 2" key="1">
    <citation type="journal article" date="2018" name="Front. Plant Sci.">
        <title>Red Clover (Trifolium pratense) and Zigzag Clover (T. medium) - A Picture of Genomic Similarities and Differences.</title>
        <authorList>
            <person name="Dluhosova J."/>
            <person name="Istvanek J."/>
            <person name="Nedelnik J."/>
            <person name="Repkova J."/>
        </authorList>
    </citation>
    <scope>NUCLEOTIDE SEQUENCE [LARGE SCALE GENOMIC DNA]</scope>
    <source>
        <strain evidence="2">cv. 10/8</strain>
        <tissue evidence="1">Leaf</tissue>
    </source>
</reference>